<accession>A0A2H1WI77</accession>
<dbReference type="AlphaFoldDB" id="A0A2H1WI77"/>
<sequence length="87" mass="9893">MAALVTIYCLRYREYQSEAGGNVRLLLTKNHAVRTPAFRAGASIPSNKIHTKIKSTNPISCQHHYRLRRSAHASFLARYARAALRNR</sequence>
<dbReference type="EMBL" id="ODYU01008502">
    <property type="protein sequence ID" value="SOQ52164.1"/>
    <property type="molecule type" value="Genomic_DNA"/>
</dbReference>
<reference evidence="1" key="1">
    <citation type="submission" date="2016-07" db="EMBL/GenBank/DDBJ databases">
        <authorList>
            <person name="Bretaudeau A."/>
        </authorList>
    </citation>
    <scope>NUCLEOTIDE SEQUENCE</scope>
    <source>
        <strain evidence="1">Rice</strain>
        <tissue evidence="1">Whole body</tissue>
    </source>
</reference>
<gene>
    <name evidence="1" type="ORF">SFRICE_011736</name>
</gene>
<protein>
    <submittedName>
        <fullName evidence="1">SFRICE_011736</fullName>
    </submittedName>
</protein>
<name>A0A2H1WI77_SPOFR</name>
<proteinExistence type="predicted"/>
<evidence type="ECO:0000313" key="1">
    <source>
        <dbReference type="EMBL" id="SOQ52164.1"/>
    </source>
</evidence>
<organism evidence="1">
    <name type="scientific">Spodoptera frugiperda</name>
    <name type="common">Fall armyworm</name>
    <dbReference type="NCBI Taxonomy" id="7108"/>
    <lineage>
        <taxon>Eukaryota</taxon>
        <taxon>Metazoa</taxon>
        <taxon>Ecdysozoa</taxon>
        <taxon>Arthropoda</taxon>
        <taxon>Hexapoda</taxon>
        <taxon>Insecta</taxon>
        <taxon>Pterygota</taxon>
        <taxon>Neoptera</taxon>
        <taxon>Endopterygota</taxon>
        <taxon>Lepidoptera</taxon>
        <taxon>Glossata</taxon>
        <taxon>Ditrysia</taxon>
        <taxon>Noctuoidea</taxon>
        <taxon>Noctuidae</taxon>
        <taxon>Amphipyrinae</taxon>
        <taxon>Spodoptera</taxon>
    </lineage>
</organism>